<keyword evidence="4" id="KW-1185">Reference proteome</keyword>
<feature type="domain" description="Fungal lipase-type" evidence="2">
    <location>
        <begin position="160"/>
        <end position="206"/>
    </location>
</feature>
<evidence type="ECO:0000259" key="2">
    <source>
        <dbReference type="Pfam" id="PF01764"/>
    </source>
</evidence>
<keyword evidence="1" id="KW-0732">Signal</keyword>
<organism evidence="3 4">
    <name type="scientific">Ectobacillus ponti</name>
    <dbReference type="NCBI Taxonomy" id="2961894"/>
    <lineage>
        <taxon>Bacteria</taxon>
        <taxon>Bacillati</taxon>
        <taxon>Bacillota</taxon>
        <taxon>Bacilli</taxon>
        <taxon>Bacillales</taxon>
        <taxon>Bacillaceae</taxon>
        <taxon>Ectobacillus</taxon>
    </lineage>
</organism>
<dbReference type="SUPFAM" id="SSF53474">
    <property type="entry name" value="alpha/beta-Hydrolases"/>
    <property type="match status" value="1"/>
</dbReference>
<evidence type="ECO:0000256" key="1">
    <source>
        <dbReference type="SAM" id="SignalP"/>
    </source>
</evidence>
<dbReference type="AlphaFoldDB" id="A0AA41XBB8"/>
<name>A0AA41XBB8_9BACI</name>
<dbReference type="EMBL" id="JANCLT010000008">
    <property type="protein sequence ID" value="MCP8969825.1"/>
    <property type="molecule type" value="Genomic_DNA"/>
</dbReference>
<reference evidence="3" key="1">
    <citation type="submission" date="2022-07" db="EMBL/GenBank/DDBJ databases">
        <authorList>
            <person name="Li W.-J."/>
            <person name="Deng Q.-Q."/>
        </authorList>
    </citation>
    <scope>NUCLEOTIDE SEQUENCE</scope>
    <source>
        <strain evidence="3">SYSU M60031</strain>
    </source>
</reference>
<sequence>MKLRLYKQYSVFALVFVLFSAYFAAPADAAYSDNKNSLYYELSNKVYEGQTAMQDRLTALYGRNSSGTPNLRIIDFIDINNYIDGSGNLLHPMGALQPGKTKKFEKTGFSAAVVVDEANGKLFVTFAGSKDFYDYVTAGKAVSATPPGQEYQAQLYLNYIYKTYPNYQGYKWYFTGHSLGGWLATKMYLDIAAARWLNDPSVLVYGGAAGKSAISGVYTFNPLPISDVSISGTQWTANKNGAYKDNVMNSYIENEWLNGVSDMHPGKLAYVGSTGPINTGLKYYSAISYVPSSSISTNLTNYYLYCALSLRSERRAITNGHGIVNFASLVSY</sequence>
<dbReference type="InterPro" id="IPR029058">
    <property type="entry name" value="AB_hydrolase_fold"/>
</dbReference>
<protein>
    <submittedName>
        <fullName evidence="3">Lipase family protein</fullName>
    </submittedName>
</protein>
<dbReference type="RefSeq" id="WP_254759747.1">
    <property type="nucleotide sequence ID" value="NZ_JANCLT010000008.1"/>
</dbReference>
<gene>
    <name evidence="3" type="ORF">NK662_14950</name>
</gene>
<dbReference type="Proteomes" id="UP001156102">
    <property type="component" value="Unassembled WGS sequence"/>
</dbReference>
<evidence type="ECO:0000313" key="3">
    <source>
        <dbReference type="EMBL" id="MCP8969825.1"/>
    </source>
</evidence>
<evidence type="ECO:0000313" key="4">
    <source>
        <dbReference type="Proteomes" id="UP001156102"/>
    </source>
</evidence>
<feature type="signal peptide" evidence="1">
    <location>
        <begin position="1"/>
        <end position="29"/>
    </location>
</feature>
<accession>A0AA41XBB8</accession>
<dbReference type="Gene3D" id="3.40.50.1820">
    <property type="entry name" value="alpha/beta hydrolase"/>
    <property type="match status" value="1"/>
</dbReference>
<dbReference type="GO" id="GO:0006629">
    <property type="term" value="P:lipid metabolic process"/>
    <property type="evidence" value="ECO:0007669"/>
    <property type="project" value="InterPro"/>
</dbReference>
<dbReference type="InterPro" id="IPR002921">
    <property type="entry name" value="Fungal_lipase-type"/>
</dbReference>
<feature type="chain" id="PRO_5041394517" evidence="1">
    <location>
        <begin position="30"/>
        <end position="332"/>
    </location>
</feature>
<comment type="caution">
    <text evidence="3">The sequence shown here is derived from an EMBL/GenBank/DDBJ whole genome shotgun (WGS) entry which is preliminary data.</text>
</comment>
<proteinExistence type="predicted"/>
<dbReference type="Pfam" id="PF01764">
    <property type="entry name" value="Lipase_3"/>
    <property type="match status" value="1"/>
</dbReference>